<dbReference type="SUPFAM" id="SSF56672">
    <property type="entry name" value="DNA/RNA polymerases"/>
    <property type="match status" value="1"/>
</dbReference>
<accession>A0A163J0Q7</accession>
<dbReference type="AlphaFoldDB" id="A0A163J0Q7"/>
<feature type="non-terminal residue" evidence="3">
    <location>
        <position position="1"/>
    </location>
</feature>
<dbReference type="OMA" id="ATICKIN"/>
<feature type="domain" description="Reverse transcriptase" evidence="2">
    <location>
        <begin position="171"/>
        <end position="460"/>
    </location>
</feature>
<dbReference type="CDD" id="cd01650">
    <property type="entry name" value="RT_nLTR_like"/>
    <property type="match status" value="1"/>
</dbReference>
<dbReference type="Pfam" id="PF00078">
    <property type="entry name" value="RVT_1"/>
    <property type="match status" value="1"/>
</dbReference>
<dbReference type="EMBL" id="LT551141">
    <property type="protein sequence ID" value="SAL96475.1"/>
    <property type="molecule type" value="Genomic_DNA"/>
</dbReference>
<dbReference type="OrthoDB" id="2207227at2759"/>
<dbReference type="PANTHER" id="PTHR19446">
    <property type="entry name" value="REVERSE TRANSCRIPTASES"/>
    <property type="match status" value="1"/>
</dbReference>
<evidence type="ECO:0000313" key="3">
    <source>
        <dbReference type="EMBL" id="SAL96475.1"/>
    </source>
</evidence>
<keyword evidence="4" id="KW-1185">Reference proteome</keyword>
<feature type="region of interest" description="Disordered" evidence="1">
    <location>
        <begin position="20"/>
        <end position="74"/>
    </location>
</feature>
<dbReference type="PROSITE" id="PS50878">
    <property type="entry name" value="RT_POL"/>
    <property type="match status" value="1"/>
</dbReference>
<protein>
    <recommendedName>
        <fullName evidence="2">Reverse transcriptase domain-containing protein</fullName>
    </recommendedName>
</protein>
<evidence type="ECO:0000259" key="2">
    <source>
        <dbReference type="PROSITE" id="PS50878"/>
    </source>
</evidence>
<name>A0A163J0Q7_ABSGL</name>
<evidence type="ECO:0000256" key="1">
    <source>
        <dbReference type="SAM" id="MobiDB-lite"/>
    </source>
</evidence>
<feature type="compositionally biased region" description="Polar residues" evidence="1">
    <location>
        <begin position="27"/>
        <end position="58"/>
    </location>
</feature>
<dbReference type="STRING" id="4829.A0A163J0Q7"/>
<dbReference type="InterPro" id="IPR043502">
    <property type="entry name" value="DNA/RNA_pol_sf"/>
</dbReference>
<sequence length="575" mass="65224">ALKSATVWREKGERSAKYLKKIHQQRSHQQTITALQPPSSISAARTESSCPDTTTSDLNHQRDTHPTPSSTTTDIPIMKSYAQSFYQQLYTIDPVDIQQIDRYLAHIRFDSRLSTEDQDALMSPITKDELVQQSCRASAHSSPGSDGLGYPFLRLLFQIPQLEQMLLSVYNDAFSGIIPSSWQDIRVRLLPKKGDLSSLKNWRPISLINCDAKVFTRILSQRMGVMANKLLNPYQSGFTPRRFIGDNGLALSMIIEQAQGFDHPGMAVLLDQEKAYDRVHPGYLSKVLTSFGFPVNFVRCISSIFFGNKIRINVNGFFTEMVEQQRGLRQGDPLSPLLFNFALEPFLLAILQDSHFSGYLPPLGHANVGNAHHQSSIKCLAYADDVCVLLNSPPDLDRLQQHMSEYASVSNARFNKSKTEAIFLNGIQSRTWAQAIRNMNITILHHRVSNHTLRYLGFYIPFSASQRRTIQEHFLSVIKTQCQLYSTRQLSIMGKVTIVNVLISSKIWYYLRTFRPTQAFFSSLRSIIYQFVWQKKSPPLAKDLVFASWEKGGLQVLDPQSLRPSSIPSLSRICH</sequence>
<dbReference type="InParanoid" id="A0A163J0Q7"/>
<organism evidence="3">
    <name type="scientific">Absidia glauca</name>
    <name type="common">Pin mould</name>
    <dbReference type="NCBI Taxonomy" id="4829"/>
    <lineage>
        <taxon>Eukaryota</taxon>
        <taxon>Fungi</taxon>
        <taxon>Fungi incertae sedis</taxon>
        <taxon>Mucoromycota</taxon>
        <taxon>Mucoromycotina</taxon>
        <taxon>Mucoromycetes</taxon>
        <taxon>Mucorales</taxon>
        <taxon>Cunninghamellaceae</taxon>
        <taxon>Absidia</taxon>
    </lineage>
</organism>
<gene>
    <name evidence="3" type="primary">ABSGL_01888.1 scaffold 2535</name>
</gene>
<dbReference type="Proteomes" id="UP000078561">
    <property type="component" value="Unassembled WGS sequence"/>
</dbReference>
<dbReference type="InterPro" id="IPR000477">
    <property type="entry name" value="RT_dom"/>
</dbReference>
<evidence type="ECO:0000313" key="4">
    <source>
        <dbReference type="Proteomes" id="UP000078561"/>
    </source>
</evidence>
<proteinExistence type="predicted"/>
<reference evidence="3" key="1">
    <citation type="submission" date="2016-04" db="EMBL/GenBank/DDBJ databases">
        <authorList>
            <person name="Evans L.H."/>
            <person name="Alamgir A."/>
            <person name="Owens N."/>
            <person name="Weber N.D."/>
            <person name="Virtaneva K."/>
            <person name="Barbian K."/>
            <person name="Babar A."/>
            <person name="Rosenke K."/>
        </authorList>
    </citation>
    <scope>NUCLEOTIDE SEQUENCE [LARGE SCALE GENOMIC DNA]</scope>
    <source>
        <strain evidence="3">CBS 101.48</strain>
    </source>
</reference>